<keyword evidence="2" id="KW-1185">Reference proteome</keyword>
<dbReference type="Proteomes" id="UP000008207">
    <property type="component" value="Chromosome"/>
</dbReference>
<name>B8IPN4_METNO</name>
<sequence>MAEFDYNAFHTWSQEPDLKALDFRALADRHDQIACWQIEVRAAFPLIEKAVPEGVFWHWLCHRCDEIEDMRRAVVAELAQCEPRDAAEWVELWAILAYDHGRRAYYGDLVDPAE</sequence>
<evidence type="ECO:0000313" key="2">
    <source>
        <dbReference type="Proteomes" id="UP000008207"/>
    </source>
</evidence>
<organism evidence="1 2">
    <name type="scientific">Methylobacterium nodulans (strain LMG 21967 / CNCM I-2342 / ORS 2060)</name>
    <dbReference type="NCBI Taxonomy" id="460265"/>
    <lineage>
        <taxon>Bacteria</taxon>
        <taxon>Pseudomonadati</taxon>
        <taxon>Pseudomonadota</taxon>
        <taxon>Alphaproteobacteria</taxon>
        <taxon>Hyphomicrobiales</taxon>
        <taxon>Methylobacteriaceae</taxon>
        <taxon>Methylobacterium</taxon>
    </lineage>
</organism>
<dbReference type="KEGG" id="mno:Mnod_7590"/>
<dbReference type="RefSeq" id="WP_015933880.1">
    <property type="nucleotide sequence ID" value="NC_011894.1"/>
</dbReference>
<accession>B8IPN4</accession>
<dbReference type="EMBL" id="CP001349">
    <property type="protein sequence ID" value="ACL62326.1"/>
    <property type="molecule type" value="Genomic_DNA"/>
</dbReference>
<gene>
    <name evidence="1" type="ordered locus">Mnod_7590</name>
</gene>
<reference evidence="1 2" key="1">
    <citation type="submission" date="2009-01" db="EMBL/GenBank/DDBJ databases">
        <title>Complete sequence of chromosome of Methylobacterium nodulans ORS 2060.</title>
        <authorList>
            <consortium name="US DOE Joint Genome Institute"/>
            <person name="Lucas S."/>
            <person name="Copeland A."/>
            <person name="Lapidus A."/>
            <person name="Glavina del Rio T."/>
            <person name="Dalin E."/>
            <person name="Tice H."/>
            <person name="Bruce D."/>
            <person name="Goodwin L."/>
            <person name="Pitluck S."/>
            <person name="Sims D."/>
            <person name="Brettin T."/>
            <person name="Detter J.C."/>
            <person name="Han C."/>
            <person name="Larimer F."/>
            <person name="Land M."/>
            <person name="Hauser L."/>
            <person name="Kyrpides N."/>
            <person name="Ivanova N."/>
            <person name="Marx C.J."/>
            <person name="Richardson P."/>
        </authorList>
    </citation>
    <scope>NUCLEOTIDE SEQUENCE [LARGE SCALE GENOMIC DNA]</scope>
    <source>
        <strain evidence="2">LMG 21967 / CNCM I-2342 / ORS 2060</strain>
    </source>
</reference>
<protein>
    <submittedName>
        <fullName evidence="1">Uncharacterized protein</fullName>
    </submittedName>
</protein>
<dbReference type="AlphaFoldDB" id="B8IPN4"/>
<proteinExistence type="predicted"/>
<dbReference type="HOGENOM" id="CLU_2118181_0_0_5"/>
<evidence type="ECO:0000313" key="1">
    <source>
        <dbReference type="EMBL" id="ACL62326.1"/>
    </source>
</evidence>